<proteinExistence type="predicted"/>
<dbReference type="EMBL" id="JALJOQ010000105">
    <property type="protein sequence ID" value="KAK9797749.1"/>
    <property type="molecule type" value="Genomic_DNA"/>
</dbReference>
<feature type="chain" id="PRO_5043743894" evidence="6">
    <location>
        <begin position="23"/>
        <end position="806"/>
    </location>
</feature>
<evidence type="ECO:0000256" key="4">
    <source>
        <dbReference type="ARBA" id="ARBA00023242"/>
    </source>
</evidence>
<feature type="compositionally biased region" description="Acidic residues" evidence="5">
    <location>
        <begin position="232"/>
        <end position="243"/>
    </location>
</feature>
<organism evidence="9 10">
    <name type="scientific">Symbiochloris irregularis</name>
    <dbReference type="NCBI Taxonomy" id="706552"/>
    <lineage>
        <taxon>Eukaryota</taxon>
        <taxon>Viridiplantae</taxon>
        <taxon>Chlorophyta</taxon>
        <taxon>core chlorophytes</taxon>
        <taxon>Trebouxiophyceae</taxon>
        <taxon>Trebouxiales</taxon>
        <taxon>Trebouxiaceae</taxon>
        <taxon>Symbiochloris</taxon>
    </lineage>
</organism>
<keyword evidence="2" id="KW-0238">DNA-binding</keyword>
<dbReference type="GO" id="GO:0042795">
    <property type="term" value="P:snRNA transcription by RNA polymerase II"/>
    <property type="evidence" value="ECO:0007669"/>
    <property type="project" value="TreeGrafter"/>
</dbReference>
<dbReference type="GO" id="GO:0000978">
    <property type="term" value="F:RNA polymerase II cis-regulatory region sequence-specific DNA binding"/>
    <property type="evidence" value="ECO:0007669"/>
    <property type="project" value="TreeGrafter"/>
</dbReference>
<dbReference type="InterPro" id="IPR001005">
    <property type="entry name" value="SANT/Myb"/>
</dbReference>
<sequence length="806" mass="88426">MCILVCCWRTLRLLLTLDWVAGRPEEDKLLYEWQAKLGNRWSGVAKKIPGRTGQQCAQRWRHKVNPNIRKEKWTEDEDRRLLRLVKQFGNCWAEISRRLDGRTDQQCMGRWRRHLDPSIKREAWQPHEDATLQSLYGQYGSQWSAIAHGINGRTAQQCRARFFQIDSDVAPPPHRRQARASPAADMDGEEDYFSDDSERLMAQRWPTKRQAAAKRRARRASRRRSASLSPFSEDEEAEEDGMQDDVSTRSEVDFPREARSGGESSAPPSDFPTPLKHAYARATEHCKDRAGTNGGGFTRSGRAVTANGSMPAEQGHVPISAGKLSAAVAAALREGRRAARRLDRQDDLSDSSPRERQSITTPSTADLSSGGGRRSSGRKSSVVKRSVDPSPPFLSPMRNCHSMPSESHLLGKRHFMEASPQSVRHRPSGATPSHEAPLANGASAPAEPQQEQQQQQSTPMGPCRVGTRGSSSEAKAEKQNGATRWRTASPGMNILQLLQSPHHVRDNPMGDSPRLGDKGLVTPEWAARHRTRAADEANTAPPLMHPDSATRSRVARRLNIDQAFKGSGRGKKLPPAGPRTVPQEQMGAPRRLGVSPAKRMRIESPGREAAACMNLGACSDEEELAENGGNVCYTDEMTDLDFDELRQQERRKVRGDKENKGACNALQQLCVAAASASAAEAAAEQGRQPSEPPPGAEPESEPSGLQNGHDDDKAVDAALAEGVAGKAQNPPSNEERDTIKAEPSRQLPRWIMSGVDGRVQATLEPREGGAVPKLEVAALDQGKPLSTSAHLRMRLHSLLEDLAGVI</sequence>
<dbReference type="Pfam" id="PF13921">
    <property type="entry name" value="Myb_DNA-bind_6"/>
    <property type="match status" value="1"/>
</dbReference>
<evidence type="ECO:0000256" key="3">
    <source>
        <dbReference type="ARBA" id="ARBA00023163"/>
    </source>
</evidence>
<feature type="compositionally biased region" description="Basic and acidic residues" evidence="5">
    <location>
        <begin position="246"/>
        <end position="260"/>
    </location>
</feature>
<dbReference type="GO" id="GO:0001006">
    <property type="term" value="F:RNA polymerase III type 3 promoter sequence-specific DNA binding"/>
    <property type="evidence" value="ECO:0007669"/>
    <property type="project" value="TreeGrafter"/>
</dbReference>
<feature type="compositionally biased region" description="Basic and acidic residues" evidence="5">
    <location>
        <begin position="733"/>
        <end position="743"/>
    </location>
</feature>
<evidence type="ECO:0000313" key="9">
    <source>
        <dbReference type="EMBL" id="KAK9797749.1"/>
    </source>
</evidence>
<accession>A0AAW1NWV0</accession>
<feature type="compositionally biased region" description="Polar residues" evidence="5">
    <location>
        <begin position="358"/>
        <end position="367"/>
    </location>
</feature>
<dbReference type="CDD" id="cd00167">
    <property type="entry name" value="SANT"/>
    <property type="match status" value="3"/>
</dbReference>
<dbReference type="PANTHER" id="PTHR46621">
    <property type="entry name" value="SNRNA-ACTIVATING PROTEIN COMPLEX SUBUNIT 4"/>
    <property type="match status" value="1"/>
</dbReference>
<feature type="domain" description="Myb-like" evidence="7">
    <location>
        <begin position="116"/>
        <end position="166"/>
    </location>
</feature>
<evidence type="ECO:0000256" key="1">
    <source>
        <dbReference type="ARBA" id="ARBA00023015"/>
    </source>
</evidence>
<evidence type="ECO:0000259" key="8">
    <source>
        <dbReference type="PROSITE" id="PS51294"/>
    </source>
</evidence>
<feature type="region of interest" description="Disordered" evidence="5">
    <location>
        <begin position="336"/>
        <end position="490"/>
    </location>
</feature>
<evidence type="ECO:0000256" key="2">
    <source>
        <dbReference type="ARBA" id="ARBA00023125"/>
    </source>
</evidence>
<feature type="compositionally biased region" description="Basic and acidic residues" evidence="5">
    <location>
        <begin position="336"/>
        <end position="357"/>
    </location>
</feature>
<protein>
    <submittedName>
        <fullName evidence="9">Uncharacterized protein</fullName>
    </submittedName>
</protein>
<dbReference type="Proteomes" id="UP001465755">
    <property type="component" value="Unassembled WGS sequence"/>
</dbReference>
<keyword evidence="3" id="KW-0804">Transcription</keyword>
<reference evidence="9 10" key="1">
    <citation type="journal article" date="2024" name="Nat. Commun.">
        <title>Phylogenomics reveals the evolutionary origins of lichenization in chlorophyte algae.</title>
        <authorList>
            <person name="Puginier C."/>
            <person name="Libourel C."/>
            <person name="Otte J."/>
            <person name="Skaloud P."/>
            <person name="Haon M."/>
            <person name="Grisel S."/>
            <person name="Petersen M."/>
            <person name="Berrin J.G."/>
            <person name="Delaux P.M."/>
            <person name="Dal Grande F."/>
            <person name="Keller J."/>
        </authorList>
    </citation>
    <scope>NUCLEOTIDE SEQUENCE [LARGE SCALE GENOMIC DNA]</scope>
    <source>
        <strain evidence="9 10">SAG 2036</strain>
    </source>
</reference>
<feature type="domain" description="Myb-like" evidence="7">
    <location>
        <begin position="25"/>
        <end position="64"/>
    </location>
</feature>
<feature type="region of interest" description="Disordered" evidence="5">
    <location>
        <begin position="165"/>
        <end position="320"/>
    </location>
</feature>
<feature type="domain" description="HTH myb-type" evidence="8">
    <location>
        <begin position="120"/>
        <end position="170"/>
    </location>
</feature>
<feature type="region of interest" description="Disordered" evidence="5">
    <location>
        <begin position="680"/>
        <end position="747"/>
    </location>
</feature>
<dbReference type="SMART" id="SM00717">
    <property type="entry name" value="SANT"/>
    <property type="match status" value="3"/>
</dbReference>
<feature type="compositionally biased region" description="Low complexity" evidence="5">
    <location>
        <begin position="444"/>
        <end position="456"/>
    </location>
</feature>
<gene>
    <name evidence="9" type="ORF">WJX73_005770</name>
</gene>
<comment type="caution">
    <text evidence="9">The sequence shown here is derived from an EMBL/GenBank/DDBJ whole genome shotgun (WGS) entry which is preliminary data.</text>
</comment>
<dbReference type="PROSITE" id="PS51294">
    <property type="entry name" value="HTH_MYB"/>
    <property type="match status" value="3"/>
</dbReference>
<dbReference type="Gene3D" id="1.10.10.60">
    <property type="entry name" value="Homeodomain-like"/>
    <property type="match status" value="3"/>
</dbReference>
<keyword evidence="6" id="KW-0732">Signal</keyword>
<dbReference type="GO" id="GO:0042796">
    <property type="term" value="P:snRNA transcription by RNA polymerase III"/>
    <property type="evidence" value="ECO:0007669"/>
    <property type="project" value="TreeGrafter"/>
</dbReference>
<feature type="domain" description="HTH myb-type" evidence="8">
    <location>
        <begin position="24"/>
        <end position="61"/>
    </location>
</feature>
<evidence type="ECO:0000313" key="10">
    <source>
        <dbReference type="Proteomes" id="UP001465755"/>
    </source>
</evidence>
<dbReference type="PANTHER" id="PTHR46621:SF1">
    <property type="entry name" value="SNRNA-ACTIVATING PROTEIN COMPLEX SUBUNIT 4"/>
    <property type="match status" value="1"/>
</dbReference>
<keyword evidence="4" id="KW-0539">Nucleus</keyword>
<dbReference type="SUPFAM" id="SSF46689">
    <property type="entry name" value="Homeodomain-like"/>
    <property type="match status" value="2"/>
</dbReference>
<feature type="domain" description="Myb-like" evidence="7">
    <location>
        <begin position="65"/>
        <end position="115"/>
    </location>
</feature>
<dbReference type="GO" id="GO:0019185">
    <property type="term" value="C:snRNA-activating protein complex"/>
    <property type="evidence" value="ECO:0007669"/>
    <property type="project" value="TreeGrafter"/>
</dbReference>
<dbReference type="Pfam" id="PF00249">
    <property type="entry name" value="Myb_DNA-binding"/>
    <property type="match status" value="1"/>
</dbReference>
<feature type="compositionally biased region" description="Acidic residues" evidence="5">
    <location>
        <begin position="186"/>
        <end position="195"/>
    </location>
</feature>
<dbReference type="AlphaFoldDB" id="A0AAW1NWV0"/>
<feature type="compositionally biased region" description="Basic residues" evidence="5">
    <location>
        <begin position="211"/>
        <end position="225"/>
    </location>
</feature>
<keyword evidence="10" id="KW-1185">Reference proteome</keyword>
<evidence type="ECO:0000259" key="7">
    <source>
        <dbReference type="PROSITE" id="PS50090"/>
    </source>
</evidence>
<dbReference type="PROSITE" id="PS50090">
    <property type="entry name" value="MYB_LIKE"/>
    <property type="match status" value="3"/>
</dbReference>
<feature type="region of interest" description="Disordered" evidence="5">
    <location>
        <begin position="565"/>
        <end position="584"/>
    </location>
</feature>
<evidence type="ECO:0000256" key="6">
    <source>
        <dbReference type="SAM" id="SignalP"/>
    </source>
</evidence>
<feature type="signal peptide" evidence="6">
    <location>
        <begin position="1"/>
        <end position="22"/>
    </location>
</feature>
<keyword evidence="1" id="KW-0805">Transcription regulation</keyword>
<dbReference type="InterPro" id="IPR009057">
    <property type="entry name" value="Homeodomain-like_sf"/>
</dbReference>
<dbReference type="InterPro" id="IPR051575">
    <property type="entry name" value="Myb-like_DNA-bd"/>
</dbReference>
<evidence type="ECO:0000256" key="5">
    <source>
        <dbReference type="SAM" id="MobiDB-lite"/>
    </source>
</evidence>
<feature type="domain" description="HTH myb-type" evidence="8">
    <location>
        <begin position="65"/>
        <end position="119"/>
    </location>
</feature>
<name>A0AAW1NWV0_9CHLO</name>
<dbReference type="InterPro" id="IPR017930">
    <property type="entry name" value="Myb_dom"/>
</dbReference>